<evidence type="ECO:0000313" key="2">
    <source>
        <dbReference type="EMBL" id="DAD30013.1"/>
    </source>
</evidence>
<name>A0A822YD10_NELNU</name>
<organism evidence="2 3">
    <name type="scientific">Nelumbo nucifera</name>
    <name type="common">Sacred lotus</name>
    <dbReference type="NCBI Taxonomy" id="4432"/>
    <lineage>
        <taxon>Eukaryota</taxon>
        <taxon>Viridiplantae</taxon>
        <taxon>Streptophyta</taxon>
        <taxon>Embryophyta</taxon>
        <taxon>Tracheophyta</taxon>
        <taxon>Spermatophyta</taxon>
        <taxon>Magnoliopsida</taxon>
        <taxon>Proteales</taxon>
        <taxon>Nelumbonaceae</taxon>
        <taxon>Nelumbo</taxon>
    </lineage>
</organism>
<dbReference type="EMBL" id="DUZY01000002">
    <property type="protein sequence ID" value="DAD30013.1"/>
    <property type="molecule type" value="Genomic_DNA"/>
</dbReference>
<dbReference type="Pfam" id="PF12776">
    <property type="entry name" value="Myb_DNA-bind_3"/>
    <property type="match status" value="1"/>
</dbReference>
<evidence type="ECO:0000259" key="1">
    <source>
        <dbReference type="Pfam" id="PF12776"/>
    </source>
</evidence>
<dbReference type="Proteomes" id="UP000607653">
    <property type="component" value="Unassembled WGS sequence"/>
</dbReference>
<dbReference type="PANTHER" id="PTHR46929">
    <property type="entry name" value="EXPRESSED PROTEIN"/>
    <property type="match status" value="1"/>
</dbReference>
<proteinExistence type="predicted"/>
<comment type="caution">
    <text evidence="2">The sequence shown here is derived from an EMBL/GenBank/DDBJ whole genome shotgun (WGS) entry which is preliminary data.</text>
</comment>
<protein>
    <recommendedName>
        <fullName evidence="1">Myb/SANT-like domain-containing protein</fullName>
    </recommendedName>
</protein>
<feature type="domain" description="Myb/SANT-like" evidence="1">
    <location>
        <begin position="1"/>
        <end position="58"/>
    </location>
</feature>
<keyword evidence="3" id="KW-1185">Reference proteome</keyword>
<dbReference type="InterPro" id="IPR024752">
    <property type="entry name" value="Myb/SANT-like_dom"/>
</dbReference>
<accession>A0A822YD10</accession>
<gene>
    <name evidence="2" type="ORF">HUJ06_031481</name>
</gene>
<dbReference type="AlphaFoldDB" id="A0A822YD10"/>
<reference evidence="2 3" key="1">
    <citation type="journal article" date="2020" name="Mol. Biol. Evol.">
        <title>Distinct Expression and Methylation Patterns for Genes with Different Fates following a Single Whole-Genome Duplication in Flowering Plants.</title>
        <authorList>
            <person name="Shi T."/>
            <person name="Rahmani R.S."/>
            <person name="Gugger P.F."/>
            <person name="Wang M."/>
            <person name="Li H."/>
            <person name="Zhang Y."/>
            <person name="Li Z."/>
            <person name="Wang Q."/>
            <person name="Van de Peer Y."/>
            <person name="Marchal K."/>
            <person name="Chen J."/>
        </authorList>
    </citation>
    <scope>NUCLEOTIDE SEQUENCE [LARGE SCALE GENOMIC DNA]</scope>
    <source>
        <tissue evidence="2">Leaf</tissue>
    </source>
</reference>
<dbReference type="PANTHER" id="PTHR46929:SF29">
    <property type="entry name" value="MYB_SANT-LIKE DOMAIN-CONTAINING PROTEIN"/>
    <property type="match status" value="1"/>
</dbReference>
<evidence type="ECO:0000313" key="3">
    <source>
        <dbReference type="Proteomes" id="UP000607653"/>
    </source>
</evidence>
<sequence>MDNCLIEALVQQVHLGNKVDKSFKGPTYKDANRAIGSKFGVDCNVDHIKNRLKTIKKKLPH</sequence>